<dbReference type="EMBL" id="UZAE01002911">
    <property type="protein sequence ID" value="VDO00140.1"/>
    <property type="molecule type" value="Genomic_DNA"/>
</dbReference>
<dbReference type="AlphaFoldDB" id="A0A3P7RU34"/>
<evidence type="ECO:0000313" key="3">
    <source>
        <dbReference type="EMBL" id="VDO00140.1"/>
    </source>
</evidence>
<keyword evidence="4" id="KW-1185">Reference proteome</keyword>
<protein>
    <recommendedName>
        <fullName evidence="2">Dilute domain-containing protein</fullName>
    </recommendedName>
</protein>
<dbReference type="InterPro" id="IPR028842">
    <property type="entry name" value="Afadin"/>
</dbReference>
<organism evidence="3 4">
    <name type="scientific">Rodentolepis nana</name>
    <name type="common">Dwarf tapeworm</name>
    <name type="synonym">Hymenolepis nana</name>
    <dbReference type="NCBI Taxonomy" id="102285"/>
    <lineage>
        <taxon>Eukaryota</taxon>
        <taxon>Metazoa</taxon>
        <taxon>Spiralia</taxon>
        <taxon>Lophotrochozoa</taxon>
        <taxon>Platyhelminthes</taxon>
        <taxon>Cestoda</taxon>
        <taxon>Eucestoda</taxon>
        <taxon>Cyclophyllidea</taxon>
        <taxon>Hymenolepididae</taxon>
        <taxon>Rodentolepis</taxon>
    </lineage>
</organism>
<dbReference type="PANTHER" id="PTHR10398:SF2">
    <property type="entry name" value="AFADIN"/>
    <property type="match status" value="1"/>
</dbReference>
<dbReference type="GO" id="GO:0050839">
    <property type="term" value="F:cell adhesion molecule binding"/>
    <property type="evidence" value="ECO:0007669"/>
    <property type="project" value="TreeGrafter"/>
</dbReference>
<feature type="compositionally biased region" description="Polar residues" evidence="1">
    <location>
        <begin position="34"/>
        <end position="51"/>
    </location>
</feature>
<dbReference type="InterPro" id="IPR002710">
    <property type="entry name" value="Dilute_dom"/>
</dbReference>
<evidence type="ECO:0000313" key="4">
    <source>
        <dbReference type="Proteomes" id="UP000278807"/>
    </source>
</evidence>
<feature type="compositionally biased region" description="Basic and acidic residues" evidence="1">
    <location>
        <begin position="1"/>
        <end position="11"/>
    </location>
</feature>
<dbReference type="GO" id="GO:0032880">
    <property type="term" value="P:regulation of protein localization"/>
    <property type="evidence" value="ECO:0007669"/>
    <property type="project" value="TreeGrafter"/>
</dbReference>
<reference evidence="3 4" key="1">
    <citation type="submission" date="2018-11" db="EMBL/GenBank/DDBJ databases">
        <authorList>
            <consortium name="Pathogen Informatics"/>
        </authorList>
    </citation>
    <scope>NUCLEOTIDE SEQUENCE [LARGE SCALE GENOMIC DNA]</scope>
</reference>
<dbReference type="PANTHER" id="PTHR10398">
    <property type="entry name" value="AFADIN"/>
    <property type="match status" value="1"/>
</dbReference>
<dbReference type="GO" id="GO:0005912">
    <property type="term" value="C:adherens junction"/>
    <property type="evidence" value="ECO:0007669"/>
    <property type="project" value="TreeGrafter"/>
</dbReference>
<accession>A0A3P7RU34</accession>
<dbReference type="OrthoDB" id="6260541at2759"/>
<feature type="domain" description="Dilute" evidence="2">
    <location>
        <begin position="187"/>
        <end position="411"/>
    </location>
</feature>
<evidence type="ECO:0000256" key="1">
    <source>
        <dbReference type="SAM" id="MobiDB-lite"/>
    </source>
</evidence>
<dbReference type="Proteomes" id="UP000278807">
    <property type="component" value="Unassembled WGS sequence"/>
</dbReference>
<evidence type="ECO:0000259" key="2">
    <source>
        <dbReference type="PROSITE" id="PS51126"/>
    </source>
</evidence>
<name>A0A3P7RU34_RODNA</name>
<proteinExistence type="predicted"/>
<dbReference type="PROSITE" id="PS51126">
    <property type="entry name" value="DILUTE"/>
    <property type="match status" value="1"/>
</dbReference>
<feature type="compositionally biased region" description="Low complexity" evidence="1">
    <location>
        <begin position="12"/>
        <end position="28"/>
    </location>
</feature>
<feature type="region of interest" description="Disordered" evidence="1">
    <location>
        <begin position="1"/>
        <end position="52"/>
    </location>
</feature>
<gene>
    <name evidence="3" type="ORF">HNAJ_LOCUS4280</name>
</gene>
<sequence length="411" mass="45920">MVARNQSREDSSSSTSQTLSTSGIGTSTKHTDSRSGNTLSVRKNSGSNSSAPPLLDRLPCQLAYAPSSLDALLDWLLLKPFKCRRDEKGVENDQDVPVCPLGPAFSIYLMLRAICRQCDRWEALENKKMTPSTSAELKSKQRIRRQRELLSLFVAVTDRLVSVERQLSEDNINSTSRADLEGRAQQGAAVLSNVSQLLHFISKDADLQRIFQSGEYSKDSGEECGSSWLGLVDRLAELVQSVFNNLLSTLTSLISYKRCLPALVASWDLRASTCRENETEGGEEEEIEITDDTSISDLSDPVLEELTKILGILHANLVNPAFLVQLFARILHYISARLFNSLIEEPVRVSPQWGRLLSEWIFKKLVGWAEPQGLRVAVECYLTRLSQDLNTSKASNAITEILAFNYLQWQF</sequence>